<comment type="cofactor">
    <cofactor evidence="1 14 15">
        <name>heme</name>
        <dbReference type="ChEBI" id="CHEBI:30413"/>
    </cofactor>
</comment>
<evidence type="ECO:0000256" key="9">
    <source>
        <dbReference type="ARBA" id="ARBA00022857"/>
    </source>
</evidence>
<evidence type="ECO:0000256" key="12">
    <source>
        <dbReference type="ARBA" id="ARBA00023004"/>
    </source>
</evidence>
<dbReference type="PRINTS" id="PR00463">
    <property type="entry name" value="EP450I"/>
</dbReference>
<dbReference type="Proteomes" id="UP000054032">
    <property type="component" value="Unassembled WGS sequence"/>
</dbReference>
<dbReference type="GO" id="GO:0003958">
    <property type="term" value="F:NADPH-hemoprotein reductase activity"/>
    <property type="evidence" value="ECO:0007669"/>
    <property type="project" value="UniProtKB-UniRule"/>
</dbReference>
<dbReference type="InterPro" id="IPR036396">
    <property type="entry name" value="Cyt_P450_sf"/>
</dbReference>
<dbReference type="SUPFAM" id="SSF48264">
    <property type="entry name" value="Cytochrome P450"/>
    <property type="match status" value="1"/>
</dbReference>
<dbReference type="SUPFAM" id="SSF52343">
    <property type="entry name" value="Ferredoxin reductase-like, C-terminal NADP-linked domain"/>
    <property type="match status" value="1"/>
</dbReference>
<evidence type="ECO:0000256" key="3">
    <source>
        <dbReference type="ARBA" id="ARBA00022448"/>
    </source>
</evidence>
<dbReference type="RefSeq" id="XP_007693841.1">
    <property type="nucleotide sequence ID" value="XM_007695651.1"/>
</dbReference>
<dbReference type="eggNOG" id="KOG1158">
    <property type="taxonomic scope" value="Eukaryota"/>
</dbReference>
<evidence type="ECO:0000256" key="13">
    <source>
        <dbReference type="ARBA" id="ARBA00023033"/>
    </source>
</evidence>
<dbReference type="AlphaFoldDB" id="W6Z7G9"/>
<evidence type="ECO:0000259" key="16">
    <source>
        <dbReference type="PROSITE" id="PS50902"/>
    </source>
</evidence>
<dbReference type="GO" id="GO:0005506">
    <property type="term" value="F:iron ion binding"/>
    <property type="evidence" value="ECO:0007669"/>
    <property type="project" value="UniProtKB-UniRule"/>
</dbReference>
<dbReference type="PRINTS" id="PR00385">
    <property type="entry name" value="P450"/>
</dbReference>
<feature type="binding site" description="axial binding residue" evidence="15">
    <location>
        <position position="407"/>
    </location>
    <ligand>
        <name>heme</name>
        <dbReference type="ChEBI" id="CHEBI:30413"/>
    </ligand>
    <ligandPart>
        <name>Fe</name>
        <dbReference type="ChEBI" id="CHEBI:18248"/>
    </ligandPart>
</feature>
<reference evidence="18 19" key="1">
    <citation type="journal article" date="2013" name="PLoS Genet.">
        <title>Comparative genome structure, secondary metabolite, and effector coding capacity across Cochliobolus pathogens.</title>
        <authorList>
            <person name="Condon B.J."/>
            <person name="Leng Y."/>
            <person name="Wu D."/>
            <person name="Bushley K.E."/>
            <person name="Ohm R.A."/>
            <person name="Otillar R."/>
            <person name="Martin J."/>
            <person name="Schackwitz W."/>
            <person name="Grimwood J."/>
            <person name="MohdZainudin N."/>
            <person name="Xue C."/>
            <person name="Wang R."/>
            <person name="Manning V.A."/>
            <person name="Dhillon B."/>
            <person name="Tu Z.J."/>
            <person name="Steffenson B.J."/>
            <person name="Salamov A."/>
            <person name="Sun H."/>
            <person name="Lowry S."/>
            <person name="LaButti K."/>
            <person name="Han J."/>
            <person name="Copeland A."/>
            <person name="Lindquist E."/>
            <person name="Barry K."/>
            <person name="Schmutz J."/>
            <person name="Baker S.E."/>
            <person name="Ciuffetti L.M."/>
            <person name="Grigoriev I.V."/>
            <person name="Zhong S."/>
            <person name="Turgeon B.G."/>
        </authorList>
    </citation>
    <scope>NUCLEOTIDE SEQUENCE [LARGE SCALE GENOMIC DNA]</scope>
    <source>
        <strain evidence="18 19">ATCC 44560</strain>
    </source>
</reference>
<dbReference type="InterPro" id="IPR002401">
    <property type="entry name" value="Cyt_P450_E_grp-I"/>
</dbReference>
<evidence type="ECO:0000256" key="14">
    <source>
        <dbReference type="PIRNR" id="PIRNR000209"/>
    </source>
</evidence>
<dbReference type="CDD" id="cd11068">
    <property type="entry name" value="CYP120A1"/>
    <property type="match status" value="1"/>
</dbReference>
<dbReference type="PROSITE" id="PS00086">
    <property type="entry name" value="CYTOCHROME_P450"/>
    <property type="match status" value="1"/>
</dbReference>
<dbReference type="InterPro" id="IPR003097">
    <property type="entry name" value="CysJ-like_FAD-binding"/>
</dbReference>
<evidence type="ECO:0000256" key="8">
    <source>
        <dbReference type="ARBA" id="ARBA00022827"/>
    </source>
</evidence>
<name>W6Z7G9_COCMI</name>
<dbReference type="InterPro" id="IPR017972">
    <property type="entry name" value="Cyt_P450_CS"/>
</dbReference>
<proteinExistence type="inferred from homology"/>
<evidence type="ECO:0000256" key="1">
    <source>
        <dbReference type="ARBA" id="ARBA00001971"/>
    </source>
</evidence>
<protein>
    <recommendedName>
        <fullName evidence="14">Bifunctional cytochrome P450/NADPH--P450 reductase</fullName>
    </recommendedName>
    <domain>
        <recommendedName>
            <fullName evidence="14">Cytochrome P450</fullName>
            <ecNumber evidence="14">1.14.14.1</ecNumber>
        </recommendedName>
    </domain>
    <domain>
        <recommendedName>
            <fullName evidence="14">NADPH--cytochrome P450 reductase</fullName>
            <ecNumber evidence="14">1.6.2.4</ecNumber>
        </recommendedName>
    </domain>
</protein>
<keyword evidence="19" id="KW-1185">Reference proteome</keyword>
<evidence type="ECO:0000256" key="2">
    <source>
        <dbReference type="ARBA" id="ARBA00010018"/>
    </source>
</evidence>
<dbReference type="Gene3D" id="1.20.990.10">
    <property type="entry name" value="NADPH-cytochrome p450 Reductase, Chain A, domain 3"/>
    <property type="match status" value="1"/>
</dbReference>
<gene>
    <name evidence="18" type="ORF">COCMIDRAFT_110985</name>
</gene>
<accession>W6Z7G9</accession>
<feature type="domain" description="FAD-binding FR-type" evidence="17">
    <location>
        <begin position="676"/>
        <end position="905"/>
    </location>
</feature>
<evidence type="ECO:0000313" key="18">
    <source>
        <dbReference type="EMBL" id="EUC39641.1"/>
    </source>
</evidence>
<feature type="domain" description="Flavodoxin-like" evidence="16">
    <location>
        <begin position="502"/>
        <end position="643"/>
    </location>
</feature>
<evidence type="ECO:0000256" key="6">
    <source>
        <dbReference type="ARBA" id="ARBA00022643"/>
    </source>
</evidence>
<evidence type="ECO:0000256" key="10">
    <source>
        <dbReference type="ARBA" id="ARBA00022982"/>
    </source>
</evidence>
<dbReference type="eggNOG" id="KOG0157">
    <property type="taxonomic scope" value="Eukaryota"/>
</dbReference>
<keyword evidence="5 14" id="KW-0285">Flavoprotein</keyword>
<evidence type="ECO:0000313" key="19">
    <source>
        <dbReference type="Proteomes" id="UP000054032"/>
    </source>
</evidence>
<dbReference type="Gene3D" id="3.40.50.80">
    <property type="entry name" value="Nucleotide-binding domain of ferredoxin-NADP reductase (FNR) module"/>
    <property type="match status" value="1"/>
</dbReference>
<evidence type="ECO:0000256" key="11">
    <source>
        <dbReference type="ARBA" id="ARBA00023002"/>
    </source>
</evidence>
<dbReference type="KEGG" id="bor:COCMIDRAFT_110985"/>
<evidence type="ECO:0000256" key="7">
    <source>
        <dbReference type="ARBA" id="ARBA00022723"/>
    </source>
</evidence>
<dbReference type="GeneID" id="19119697"/>
<dbReference type="GO" id="GO:0070330">
    <property type="term" value="F:aromatase activity"/>
    <property type="evidence" value="ECO:0007669"/>
    <property type="project" value="UniProtKB-UniRule"/>
</dbReference>
<keyword evidence="10 14" id="KW-0249">Electron transport</keyword>
<sequence length="1064" mass="118301">MLSNFPLQLIPGPSGLPVVGNIFDIDPEAGVQSLVQLAKKYGPIFQMTFGGQKQIFICEAQLVNEVCDESRFCKIVTSGVEMLRQGVHDGLFTAYEGERNWDIAHRILMPVFGPTKIKSMFDQMTDVAQQLCLKWSRYGPNYPIEVTDDFTRLTLDTIALCGFSHRFNSFYRDTMHPFIDSMNRFLHDADKASGLPKIFNSLHLAAKKRTKYDIKAMRDLCRGLLDERRQNPTNSNDLLDTLLNQADPKTGEKLDGSSIVDNMITFLIAGHETTSGLLSFAFYYMLKNPSSLAKAEQEVDEVVGTKKLTVDHLSQLKYTNAILRETIRLMPTAPAFSVCALKDEVIGGRFAVKKGEPLNVLLPCVHVDKAVYGPDADEWKPERMLDEEFKKLPPNSWKPFGNGKRGCIGRAFAWQEALLVIAALLQNFTFTLHDPSYELRIKESLTIKPDGFKMYTALKQSRAPLTFLDGSELSTKQAHTPQEGRKSIMKTPTVGQGKYKSVSIFYGSNSGTCEALSNVFANDCAKAGFLVQPIRALDSAKEDFTSNELVVIITATYDGRPTDNATEFVDWLNSLTGKPLEGVSYAVFGCGHQDWPATLYKIPNFIDEVLEQRGAKRIAPRGAVNVAISDPFSVFVNWEEETLWPAVGLSLTPSESPISLESQLKVSFQQPYTQRKEFKEATVTKLLELSSPASLTRKCHIELRLPQGMSYTTGDYLAVLPLNPASNVQRALARLNLAWDSVLIIESAGPTQLPTATPISVADLFGAYVELSSPASSRSIKRLAAAAIDESTKDSLLRLASNDSSQLGRKQYSVLDLLEDYESIPLSVEMFLEMLPPLRPRIYSISSAPDWKPSHTTLTWSVVNAPSWSGHGSFLGVASNHLYNLSPGAVVRVSVRRSNPAFRLPQDPGAYPIILIASGSGLAPFRAFLQQRALQHKTGIVLAPALLFFGCRSKDDDLYRTELDEFESSGIVRVRRAYSKTPKEIDACGCTYVQDRIWAEKEEFRTLWDQGAVVFVCGGSKMSEAVKDVFIKIARKSSSDNCLTSFTEWFKALDSRRYVAEIFN</sequence>
<dbReference type="InterPro" id="IPR023206">
    <property type="entry name" value="Bifunctional_P450_P450_red"/>
</dbReference>
<dbReference type="InterPro" id="IPR017938">
    <property type="entry name" value="Riboflavin_synthase-like_b-brl"/>
</dbReference>
<comment type="catalytic activity">
    <reaction evidence="14">
        <text>2 oxidized [cytochrome P450] + NADPH = 2 reduced [cytochrome P450] + NADP(+) + H(+)</text>
        <dbReference type="Rhea" id="RHEA:24040"/>
        <dbReference type="Rhea" id="RHEA-COMP:14627"/>
        <dbReference type="Rhea" id="RHEA-COMP:14628"/>
        <dbReference type="ChEBI" id="CHEBI:15378"/>
        <dbReference type="ChEBI" id="CHEBI:55376"/>
        <dbReference type="ChEBI" id="CHEBI:57783"/>
        <dbReference type="ChEBI" id="CHEBI:58349"/>
        <dbReference type="ChEBI" id="CHEBI:60344"/>
        <dbReference type="EC" id="1.6.2.4"/>
    </reaction>
</comment>
<comment type="cofactor">
    <cofactor evidence="14">
        <name>FAD</name>
        <dbReference type="ChEBI" id="CHEBI:57692"/>
    </cofactor>
    <cofactor evidence="14">
        <name>FMN</name>
        <dbReference type="ChEBI" id="CHEBI:58210"/>
    </cofactor>
</comment>
<dbReference type="FunFam" id="1.10.630.10:FF:000040">
    <property type="entry name" value="Bifunctional cytochrome P450/NADPH--P450 reductase"/>
    <property type="match status" value="1"/>
</dbReference>
<comment type="catalytic activity">
    <reaction evidence="14">
        <text>an organic molecule + reduced [NADPH--hemoprotein reductase] + O2 = an alcohol + oxidized [NADPH--hemoprotein reductase] + H2O + H(+)</text>
        <dbReference type="Rhea" id="RHEA:17149"/>
        <dbReference type="Rhea" id="RHEA-COMP:11964"/>
        <dbReference type="Rhea" id="RHEA-COMP:11965"/>
        <dbReference type="ChEBI" id="CHEBI:15377"/>
        <dbReference type="ChEBI" id="CHEBI:15378"/>
        <dbReference type="ChEBI" id="CHEBI:15379"/>
        <dbReference type="ChEBI" id="CHEBI:30879"/>
        <dbReference type="ChEBI" id="CHEBI:57618"/>
        <dbReference type="ChEBI" id="CHEBI:58210"/>
        <dbReference type="ChEBI" id="CHEBI:142491"/>
        <dbReference type="EC" id="1.14.14.1"/>
    </reaction>
</comment>
<dbReference type="PIRSF" id="PIRSF000209">
    <property type="entry name" value="Bifunctional_P450_P450R"/>
    <property type="match status" value="1"/>
</dbReference>
<dbReference type="OrthoDB" id="1470350at2759"/>
<keyword evidence="8 14" id="KW-0274">FAD</keyword>
<dbReference type="Gene3D" id="3.40.50.360">
    <property type="match status" value="1"/>
</dbReference>
<dbReference type="InterPro" id="IPR001128">
    <property type="entry name" value="Cyt_P450"/>
</dbReference>
<keyword evidence="12 14" id="KW-0408">Iron</keyword>
<dbReference type="Pfam" id="PF00067">
    <property type="entry name" value="p450"/>
    <property type="match status" value="1"/>
</dbReference>
<dbReference type="InterPro" id="IPR023173">
    <property type="entry name" value="NADPH_Cyt_P450_Rdtase_alpha"/>
</dbReference>
<evidence type="ECO:0000256" key="4">
    <source>
        <dbReference type="ARBA" id="ARBA00022617"/>
    </source>
</evidence>
<dbReference type="Pfam" id="PF00258">
    <property type="entry name" value="Flavodoxin_1"/>
    <property type="match status" value="1"/>
</dbReference>
<dbReference type="Pfam" id="PF00175">
    <property type="entry name" value="NAD_binding_1"/>
    <property type="match status" value="1"/>
</dbReference>
<keyword evidence="11 14" id="KW-0560">Oxidoreductase</keyword>
<dbReference type="PROSITE" id="PS51384">
    <property type="entry name" value="FAD_FR"/>
    <property type="match status" value="1"/>
</dbReference>
<dbReference type="HOGENOM" id="CLU_001570_7_0_1"/>
<dbReference type="InterPro" id="IPR008254">
    <property type="entry name" value="Flavodoxin/NO_synth"/>
</dbReference>
<dbReference type="PROSITE" id="PS50902">
    <property type="entry name" value="FLAVODOXIN_LIKE"/>
    <property type="match status" value="1"/>
</dbReference>
<evidence type="ECO:0000256" key="15">
    <source>
        <dbReference type="PIRSR" id="PIRSR000209-1"/>
    </source>
</evidence>
<dbReference type="InterPro" id="IPR001433">
    <property type="entry name" value="OxRdtase_FAD/NAD-bd"/>
</dbReference>
<dbReference type="CDD" id="cd06206">
    <property type="entry name" value="bifunctional_CYPOR"/>
    <property type="match status" value="1"/>
</dbReference>
<dbReference type="SUPFAM" id="SSF52218">
    <property type="entry name" value="Flavoproteins"/>
    <property type="match status" value="1"/>
</dbReference>
<dbReference type="InterPro" id="IPR017927">
    <property type="entry name" value="FAD-bd_FR_type"/>
</dbReference>
<dbReference type="EMBL" id="KI964295">
    <property type="protein sequence ID" value="EUC39641.1"/>
    <property type="molecule type" value="Genomic_DNA"/>
</dbReference>
<dbReference type="Gene3D" id="1.10.630.10">
    <property type="entry name" value="Cytochrome P450"/>
    <property type="match status" value="1"/>
</dbReference>
<dbReference type="STRING" id="930090.W6Z7G9"/>
<keyword evidence="6 14" id="KW-0288">FMN</keyword>
<dbReference type="PANTHER" id="PTHR19384">
    <property type="entry name" value="NITRIC OXIDE SYNTHASE-RELATED"/>
    <property type="match status" value="1"/>
</dbReference>
<evidence type="ECO:0000256" key="5">
    <source>
        <dbReference type="ARBA" id="ARBA00022630"/>
    </source>
</evidence>
<dbReference type="SUPFAM" id="SSF63380">
    <property type="entry name" value="Riboflavin synthase domain-like"/>
    <property type="match status" value="1"/>
</dbReference>
<dbReference type="InterPro" id="IPR039261">
    <property type="entry name" value="FNR_nucleotide-bd"/>
</dbReference>
<dbReference type="EC" id="1.6.2.4" evidence="14"/>
<dbReference type="GO" id="GO:0020037">
    <property type="term" value="F:heme binding"/>
    <property type="evidence" value="ECO:0007669"/>
    <property type="project" value="UniProtKB-UniRule"/>
</dbReference>
<evidence type="ECO:0000259" key="17">
    <source>
        <dbReference type="PROSITE" id="PS51384"/>
    </source>
</evidence>
<dbReference type="GO" id="GO:0005829">
    <property type="term" value="C:cytosol"/>
    <property type="evidence" value="ECO:0007669"/>
    <property type="project" value="TreeGrafter"/>
</dbReference>
<dbReference type="EC" id="1.14.14.1" evidence="14"/>
<dbReference type="InterPro" id="IPR029039">
    <property type="entry name" value="Flavoprotein-like_sf"/>
</dbReference>
<keyword evidence="4 14" id="KW-0349">Heme</keyword>
<dbReference type="Pfam" id="PF00667">
    <property type="entry name" value="FAD_binding_1"/>
    <property type="match status" value="1"/>
</dbReference>
<organism evidence="18 19">
    <name type="scientific">Bipolaris oryzae ATCC 44560</name>
    <dbReference type="NCBI Taxonomy" id="930090"/>
    <lineage>
        <taxon>Eukaryota</taxon>
        <taxon>Fungi</taxon>
        <taxon>Dikarya</taxon>
        <taxon>Ascomycota</taxon>
        <taxon>Pezizomycotina</taxon>
        <taxon>Dothideomycetes</taxon>
        <taxon>Pleosporomycetidae</taxon>
        <taxon>Pleosporales</taxon>
        <taxon>Pleosporineae</taxon>
        <taxon>Pleosporaceae</taxon>
        <taxon>Bipolaris</taxon>
    </lineage>
</organism>
<keyword evidence="9 14" id="KW-0521">NADP</keyword>
<dbReference type="GO" id="GO:0050660">
    <property type="term" value="F:flavin adenine dinucleotide binding"/>
    <property type="evidence" value="ECO:0007669"/>
    <property type="project" value="TreeGrafter"/>
</dbReference>
<keyword evidence="3 14" id="KW-0813">Transport</keyword>
<keyword evidence="13 14" id="KW-0503">Monooxygenase</keyword>
<dbReference type="GO" id="GO:0010181">
    <property type="term" value="F:FMN binding"/>
    <property type="evidence" value="ECO:0007669"/>
    <property type="project" value="UniProtKB-UniRule"/>
</dbReference>
<dbReference type="PANTHER" id="PTHR19384:SF127">
    <property type="entry name" value="BIFUNCTIONAL CYTOCHROME P450_NADPH--P450 REDUCTASE"/>
    <property type="match status" value="1"/>
</dbReference>
<comment type="similarity">
    <text evidence="2 14">In the N-terminal section; belongs to the cytochrome P450 family.</text>
</comment>
<dbReference type="Gene3D" id="2.40.30.10">
    <property type="entry name" value="Translation factors"/>
    <property type="match status" value="1"/>
</dbReference>
<keyword evidence="7 14" id="KW-0479">Metal-binding</keyword>